<dbReference type="PROSITE" id="PS50002">
    <property type="entry name" value="SH3"/>
    <property type="match status" value="3"/>
</dbReference>
<evidence type="ECO:0000256" key="4">
    <source>
        <dbReference type="ARBA" id="ARBA00022737"/>
    </source>
</evidence>
<feature type="compositionally biased region" description="Basic and acidic residues" evidence="7">
    <location>
        <begin position="1224"/>
        <end position="1240"/>
    </location>
</feature>
<proteinExistence type="predicted"/>
<comment type="subcellular location">
    <subcellularLocation>
        <location evidence="1">Cell junction</location>
    </subcellularLocation>
</comment>
<dbReference type="FunFam" id="2.30.30.40:FF:000001">
    <property type="entry name" value="Sorbin and SH3 domain-containing protein 1 isoform 2"/>
    <property type="match status" value="1"/>
</dbReference>
<dbReference type="EMBL" id="JAUCMX010000002">
    <property type="protein sequence ID" value="KAK3554012.1"/>
    <property type="molecule type" value="Genomic_DNA"/>
</dbReference>
<feature type="compositionally biased region" description="Polar residues" evidence="7">
    <location>
        <begin position="727"/>
        <end position="737"/>
    </location>
</feature>
<keyword evidence="3" id="KW-0597">Phosphoprotein</keyword>
<organism evidence="11 12">
    <name type="scientific">Hemibagrus guttatus</name>
    <dbReference type="NCBI Taxonomy" id="175788"/>
    <lineage>
        <taxon>Eukaryota</taxon>
        <taxon>Metazoa</taxon>
        <taxon>Chordata</taxon>
        <taxon>Craniata</taxon>
        <taxon>Vertebrata</taxon>
        <taxon>Euteleostomi</taxon>
        <taxon>Actinopterygii</taxon>
        <taxon>Neopterygii</taxon>
        <taxon>Teleostei</taxon>
        <taxon>Ostariophysi</taxon>
        <taxon>Siluriformes</taxon>
        <taxon>Bagridae</taxon>
        <taxon>Hemibagrus</taxon>
    </lineage>
</organism>
<feature type="compositionally biased region" description="Polar residues" evidence="7">
    <location>
        <begin position="1784"/>
        <end position="1796"/>
    </location>
</feature>
<keyword evidence="4" id="KW-0677">Repeat</keyword>
<evidence type="ECO:0000259" key="9">
    <source>
        <dbReference type="PROSITE" id="PS50831"/>
    </source>
</evidence>
<dbReference type="SMART" id="SM00459">
    <property type="entry name" value="Sorb"/>
    <property type="match status" value="1"/>
</dbReference>
<dbReference type="InterPro" id="IPR017893">
    <property type="entry name" value="DBB_domain"/>
</dbReference>
<keyword evidence="5" id="KW-0965">Cell junction</keyword>
<gene>
    <name evidence="11" type="ORF">QTP70_019135</name>
</gene>
<dbReference type="Pfam" id="PF02208">
    <property type="entry name" value="Sorb"/>
    <property type="match status" value="1"/>
</dbReference>
<dbReference type="SUPFAM" id="SSF50044">
    <property type="entry name" value="SH3-domain"/>
    <property type="match status" value="3"/>
</dbReference>
<feature type="domain" description="SH3" evidence="8">
    <location>
        <begin position="1707"/>
        <end position="1768"/>
    </location>
</feature>
<feature type="compositionally biased region" description="Low complexity" evidence="7">
    <location>
        <begin position="746"/>
        <end position="765"/>
    </location>
</feature>
<feature type="region of interest" description="Disordered" evidence="7">
    <location>
        <begin position="723"/>
        <end position="838"/>
    </location>
</feature>
<evidence type="ECO:0000256" key="3">
    <source>
        <dbReference type="ARBA" id="ARBA00022553"/>
    </source>
</evidence>
<dbReference type="PANTHER" id="PTHR16267">
    <property type="entry name" value="BANK1/PIK3AP1 FAMILY MEMBER"/>
    <property type="match status" value="1"/>
</dbReference>
<feature type="compositionally biased region" description="Basic and acidic residues" evidence="7">
    <location>
        <begin position="1174"/>
        <end position="1185"/>
    </location>
</feature>
<feature type="domain" description="SH3" evidence="8">
    <location>
        <begin position="1633"/>
        <end position="1692"/>
    </location>
</feature>
<feature type="domain" description="SoHo" evidence="9">
    <location>
        <begin position="1117"/>
        <end position="1174"/>
    </location>
</feature>
<dbReference type="InterPro" id="IPR036028">
    <property type="entry name" value="SH3-like_dom_sf"/>
</dbReference>
<protein>
    <recommendedName>
        <fullName evidence="13">Phosphoinositide 3-kinase adapter protein 1</fullName>
    </recommendedName>
</protein>
<keyword evidence="2 6" id="KW-0728">SH3 domain</keyword>
<feature type="region of interest" description="Disordered" evidence="7">
    <location>
        <begin position="1165"/>
        <end position="1240"/>
    </location>
</feature>
<dbReference type="Gene3D" id="1.10.10.10">
    <property type="entry name" value="Winged helix-like DNA-binding domain superfamily/Winged helix DNA-binding domain"/>
    <property type="match status" value="1"/>
</dbReference>
<feature type="domain" description="SH3" evidence="8">
    <location>
        <begin position="2025"/>
        <end position="2086"/>
    </location>
</feature>
<dbReference type="SMART" id="SM01282">
    <property type="entry name" value="DBB"/>
    <property type="match status" value="1"/>
</dbReference>
<dbReference type="Pfam" id="PF14604">
    <property type="entry name" value="SH3_9"/>
    <property type="match status" value="1"/>
</dbReference>
<dbReference type="GO" id="GO:0005829">
    <property type="term" value="C:cytosol"/>
    <property type="evidence" value="ECO:0007669"/>
    <property type="project" value="TreeGrafter"/>
</dbReference>
<evidence type="ECO:0000256" key="7">
    <source>
        <dbReference type="SAM" id="MobiDB-lite"/>
    </source>
</evidence>
<evidence type="ECO:0000259" key="10">
    <source>
        <dbReference type="PROSITE" id="PS51376"/>
    </source>
</evidence>
<feature type="region of interest" description="Disordered" evidence="7">
    <location>
        <begin position="147"/>
        <end position="184"/>
    </location>
</feature>
<feature type="compositionally biased region" description="Pro residues" evidence="7">
    <location>
        <begin position="798"/>
        <end position="809"/>
    </location>
</feature>
<dbReference type="Pfam" id="PF00018">
    <property type="entry name" value="SH3_1"/>
    <property type="match status" value="1"/>
</dbReference>
<evidence type="ECO:0000313" key="12">
    <source>
        <dbReference type="Proteomes" id="UP001274896"/>
    </source>
</evidence>
<feature type="region of interest" description="Disordered" evidence="7">
    <location>
        <begin position="1090"/>
        <end position="1110"/>
    </location>
</feature>
<dbReference type="CDD" id="cd11780">
    <property type="entry name" value="SH3_Sorbs_3"/>
    <property type="match status" value="1"/>
</dbReference>
<dbReference type="Gene3D" id="3.40.50.10140">
    <property type="entry name" value="Toll/interleukin-1 receptor homology (TIR) domain"/>
    <property type="match status" value="1"/>
</dbReference>
<dbReference type="PANTHER" id="PTHR16267:SF12">
    <property type="entry name" value="PHOSPHOINOSITIDE 3-KINASE ADAPTER PROTEIN 1"/>
    <property type="match status" value="1"/>
</dbReference>
<accession>A0AAE0VBE5</accession>
<dbReference type="InterPro" id="IPR041340">
    <property type="entry name" value="PIK3AP1_TIR"/>
</dbReference>
<evidence type="ECO:0000259" key="8">
    <source>
        <dbReference type="PROSITE" id="PS50002"/>
    </source>
</evidence>
<dbReference type="PROSITE" id="PS50831">
    <property type="entry name" value="SOHO"/>
    <property type="match status" value="1"/>
</dbReference>
<evidence type="ECO:0000313" key="11">
    <source>
        <dbReference type="EMBL" id="KAK3554012.1"/>
    </source>
</evidence>
<dbReference type="PROSITE" id="PS51376">
    <property type="entry name" value="DBB"/>
    <property type="match status" value="1"/>
</dbReference>
<dbReference type="InterPro" id="IPR001452">
    <property type="entry name" value="SH3_domain"/>
</dbReference>
<dbReference type="Proteomes" id="UP001274896">
    <property type="component" value="Unassembled WGS sequence"/>
</dbReference>
<feature type="compositionally biased region" description="Polar residues" evidence="7">
    <location>
        <begin position="812"/>
        <end position="824"/>
    </location>
</feature>
<dbReference type="Pfam" id="PF18567">
    <property type="entry name" value="TIR_3"/>
    <property type="match status" value="1"/>
</dbReference>
<evidence type="ECO:0000256" key="2">
    <source>
        <dbReference type="ARBA" id="ARBA00022443"/>
    </source>
</evidence>
<comment type="caution">
    <text evidence="11">The sequence shown here is derived from an EMBL/GenBank/DDBJ whole genome shotgun (WGS) entry which is preliminary data.</text>
</comment>
<dbReference type="InterPro" id="IPR052446">
    <property type="entry name" value="B-cell_PI3K-Signaling_Adptrs"/>
</dbReference>
<evidence type="ECO:0000256" key="1">
    <source>
        <dbReference type="ARBA" id="ARBA00004282"/>
    </source>
</evidence>
<sequence length="2086" mass="233102">MCSVLIVHTSEAQDWASYLKLILESSPLFPQDSISFYLVDEEHSMQDEDYYIFRTSQCILLLLSVTFLDIQSQPGMRNALKKFLYPPSKVVAFLCGVSESDGLGDYFEHWDIWRKLDSDDEPALYVSTVYKVVEEENMIHLEDKEAAENNFPSPPQSMDQPDSEEPHQLPSDQFHTPENEVDVSDENLTQTRSLSASEEQKACLTVQPNRILCGTPVDIYIIMRNKLDSLDSIEVEFHSENTTKCVPGTAVNEYIVTLQSPDMPSGEVTLHLYINETIVCSTNVTYYTEMEDISNYLEKVMDPVHFMCQAFNITSNASEALDKLFTDSLKQQMPPNGLKVFGNNQIEEMVSNHQNVELPTLLHFSAKYGLKKLTSTLLQCPGALQAYSIANKNGDYPNTLAERSGFPDLRQFIDDFFETVDLVKTHIEESMTSPGDEDIYEPMANASQNFVAKFSLQEDIYESMMQLNPDMQLYEDLGSLESSFNESQSEDAVLRKFFEANTSKDCETEELENDPYSGRRLDETEEENIEFNAENYDEEDDEDPYKLCYPDEIYDTIDEEESAVMNRPPAPVPRACTISEPEECKTYISTVFCSKNSLYSESKEDQYRQVRPVPERMLSSAHDPYAGMKTPGQRQLISLQERVKVGAITVEEAVQEFKAWQFDQEKRSQSVRFQQENLKKLRDSIVRRKKGKGGKEIDLDITAPVQRNLRWGSQMNVECSVYEPSPRSITQTPSANRPPQRGAWHTGSTSSTSSSGSNRLSTLSTVSNSSGPEGETEDPQENVPPPPRPPRTAAEAPPTLPPPRIPPRFPESMSNERYVSTPSRHISHTPPHRPIPLPPITRRPRVGLVCCGWIHVPDFALVSAPFHPARPPQPGTGRGAREFYANEPGPKLLPLSARAHWKLRRHHGNLDCFRLKGSPAEGTVRFDAAPARPLITSPRSVSAVRITPLRTMKSSPDLMPTELDPTRVCKGKGAVTLRATLVHVDDGDCITQEQDVNPAKSECHRAVNGDATETSLAEKILNSTEADLNSDQVSKATTQLECPVSLGVSDLPSSASQPSVCAPNSSVYPTIVLVQHGTDAVEQQDSVCDQGSNETQFCPPLEDPPQRPSTQMEGKRMMITVHPASPVPLEKPRVPVRNTEKSKDWYKNMFKQIHRVTEPVEENPYRPTYIFPESYDRPLKTRDDSSSQMDDYGRSVPRSKSAVDVGSSQSRRRVSMPTRTSSLRPERNEWEPPDKKVDTRKYRAEPRSIFEYEPGKSSVLRAERPSAPSFTPLETASDLQQYPACKPGPSVAGKEGGLAGAEHAAPECDRHIYKSVLEGGDIPLQGLRALNKRHPSTSSKVMAKTKELTEDLRLRIVAAHKSGKGWHHHHHHHHHDHLPFHLKPSKCKGSCPASYTRFTTILRHERQQASSCLPEKRSGPPTNLLLMGPAPFSLRKSLHNLQAKKTLSAAKSLARDTAESRALSSRLRPIIPQRLSSLEVLERLSNGSEGTNGDDLMDAERSDANKNHCGGGYDENLLSVTLSMLTLSHGCIYSESSQPLSQGDQGENPDEVARRRYGDKESSFNAKMNCLPQTSIINKILEEQRRLKREQEEADIASRRHAGLVLTHQQFITNERFGDLLTINDSEKRKSGPERTPALALFNFKAETLKELPFQKGDIVYIFRQVDQNWYEGEHHGRVGIFPRNYVELLPPTEKAQPKKSAPVQVLEYGEAIARFNFTGDTAVEMSFRKGERITLIRRVDENWYEGKISGTNRQGIFPVTYVEVHKKPRVKNGVDYPDPPLSQSPHRSTNASPQPVRTRLSTSPLPLPRSPRRSVSPEVHAISNEWISLTVGGVSSSPPAAPTPPLPPLPRTAYRLGEYLPPSHSASPVPPITGSPYCISPMASPSTSPLPPPYPPRPNSATPFLTFTPPQGEDFLLFPPSPRLSRSLSPCGGAGMEGWLGGAGRLDSELQDGEGGELDRVRSSRKVPCRWRNSPAEPLKNEGDYHGRSSRSPVMLFDIQDNNMNANSFTQPQSQSSSPEPGRLSCGIFQALYSYVPQNDDELELQEGDLVNVMEKCDDGWFVGTSKRTKQFGTFPGNYVKAVNL</sequence>
<dbReference type="InterPro" id="IPR035897">
    <property type="entry name" value="Toll_tir_struct_dom_sf"/>
</dbReference>
<keyword evidence="12" id="KW-1185">Reference proteome</keyword>
<dbReference type="Pfam" id="PF07653">
    <property type="entry name" value="SH3_2"/>
    <property type="match status" value="1"/>
</dbReference>
<dbReference type="FunFam" id="2.30.30.40:FF:000004">
    <property type="entry name" value="Sorbin and SH3 domain-containing protein 1 isoform 2"/>
    <property type="match status" value="1"/>
</dbReference>
<dbReference type="InterPro" id="IPR036388">
    <property type="entry name" value="WH-like_DNA-bd_sf"/>
</dbReference>
<dbReference type="InterPro" id="IPR003127">
    <property type="entry name" value="SoHo_dom"/>
</dbReference>
<evidence type="ECO:0008006" key="13">
    <source>
        <dbReference type="Google" id="ProtNLM"/>
    </source>
</evidence>
<dbReference type="Pfam" id="PF14545">
    <property type="entry name" value="DBB"/>
    <property type="match status" value="1"/>
</dbReference>
<evidence type="ECO:0000256" key="5">
    <source>
        <dbReference type="ARBA" id="ARBA00022949"/>
    </source>
</evidence>
<dbReference type="Gene3D" id="2.30.30.40">
    <property type="entry name" value="SH3 Domains"/>
    <property type="match status" value="3"/>
</dbReference>
<feature type="region of interest" description="Disordered" evidence="7">
    <location>
        <begin position="1771"/>
        <end position="1817"/>
    </location>
</feature>
<evidence type="ECO:0000256" key="6">
    <source>
        <dbReference type="PROSITE-ProRule" id="PRU00192"/>
    </source>
</evidence>
<dbReference type="GO" id="GO:0036312">
    <property type="term" value="F:phosphatidylinositol 3-kinase regulatory subunit binding"/>
    <property type="evidence" value="ECO:0007669"/>
    <property type="project" value="TreeGrafter"/>
</dbReference>
<dbReference type="GO" id="GO:0005102">
    <property type="term" value="F:signaling receptor binding"/>
    <property type="evidence" value="ECO:0007669"/>
    <property type="project" value="TreeGrafter"/>
</dbReference>
<name>A0AAE0VBE5_9TELE</name>
<dbReference type="SMART" id="SM00326">
    <property type="entry name" value="SH3"/>
    <property type="match status" value="3"/>
</dbReference>
<feature type="domain" description="DBB" evidence="10">
    <location>
        <begin position="206"/>
        <end position="341"/>
    </location>
</feature>
<reference evidence="11" key="1">
    <citation type="submission" date="2023-06" db="EMBL/GenBank/DDBJ databases">
        <title>Male Hemibagrus guttatus genome.</title>
        <authorList>
            <person name="Bian C."/>
        </authorList>
    </citation>
    <scope>NUCLEOTIDE SEQUENCE</scope>
    <source>
        <strain evidence="11">Male_cb2023</strain>
        <tissue evidence="11">Muscle</tissue>
    </source>
</reference>
<dbReference type="GO" id="GO:0070161">
    <property type="term" value="C:anchoring junction"/>
    <property type="evidence" value="ECO:0007669"/>
    <property type="project" value="UniProtKB-SubCell"/>
</dbReference>